<dbReference type="Gene3D" id="2.170.140.10">
    <property type="entry name" value="Chitin binding domain"/>
    <property type="match status" value="3"/>
</dbReference>
<dbReference type="InterPro" id="IPR036508">
    <property type="entry name" value="Chitin-bd_dom_sf"/>
</dbReference>
<dbReference type="GO" id="GO:0005576">
    <property type="term" value="C:extracellular region"/>
    <property type="evidence" value="ECO:0007669"/>
    <property type="project" value="InterPro"/>
</dbReference>
<evidence type="ECO:0000259" key="2">
    <source>
        <dbReference type="PROSITE" id="PS50234"/>
    </source>
</evidence>
<organism evidence="4 5">
    <name type="scientific">Crassostrea virginica</name>
    <name type="common">Eastern oyster</name>
    <dbReference type="NCBI Taxonomy" id="6565"/>
    <lineage>
        <taxon>Eukaryota</taxon>
        <taxon>Metazoa</taxon>
        <taxon>Spiralia</taxon>
        <taxon>Lophotrochozoa</taxon>
        <taxon>Mollusca</taxon>
        <taxon>Bivalvia</taxon>
        <taxon>Autobranchia</taxon>
        <taxon>Pteriomorphia</taxon>
        <taxon>Ostreida</taxon>
        <taxon>Ostreoidea</taxon>
        <taxon>Ostreidae</taxon>
        <taxon>Crassostrea</taxon>
    </lineage>
</organism>
<dbReference type="Gene3D" id="3.40.50.410">
    <property type="entry name" value="von Willebrand factor, type A domain"/>
    <property type="match status" value="2"/>
</dbReference>
<dbReference type="PANTHER" id="PTHR24020">
    <property type="entry name" value="COLLAGEN ALPHA"/>
    <property type="match status" value="1"/>
</dbReference>
<keyword evidence="1" id="KW-0732">Signal</keyword>
<dbReference type="InterPro" id="IPR002557">
    <property type="entry name" value="Chitin-bd_dom"/>
</dbReference>
<protein>
    <submittedName>
        <fullName evidence="5">Uncharacterized protein LOC111124069</fullName>
    </submittedName>
</protein>
<evidence type="ECO:0000313" key="5">
    <source>
        <dbReference type="RefSeq" id="XP_022322639.1"/>
    </source>
</evidence>
<dbReference type="SUPFAM" id="SSF57625">
    <property type="entry name" value="Invertebrate chitin-binding proteins"/>
    <property type="match status" value="6"/>
</dbReference>
<dbReference type="PRINTS" id="PR00453">
    <property type="entry name" value="VWFADOMAIN"/>
</dbReference>
<dbReference type="Pfam" id="PF01607">
    <property type="entry name" value="CBM_14"/>
    <property type="match status" value="1"/>
</dbReference>
<feature type="chain" id="PRO_5034371819" evidence="1">
    <location>
        <begin position="25"/>
        <end position="1472"/>
    </location>
</feature>
<evidence type="ECO:0000259" key="3">
    <source>
        <dbReference type="PROSITE" id="PS50940"/>
    </source>
</evidence>
<feature type="domain" description="VWFA" evidence="2">
    <location>
        <begin position="186"/>
        <end position="358"/>
    </location>
</feature>
<feature type="signal peptide" evidence="1">
    <location>
        <begin position="1"/>
        <end position="24"/>
    </location>
</feature>
<name>A0A8B8D530_CRAVI</name>
<feature type="domain" description="VWFA" evidence="2">
    <location>
        <begin position="921"/>
        <end position="1093"/>
    </location>
</feature>
<feature type="domain" description="Chitin-binding type-2" evidence="3">
    <location>
        <begin position="1284"/>
        <end position="1335"/>
    </location>
</feature>
<dbReference type="SMART" id="SM00494">
    <property type="entry name" value="ChtBD2"/>
    <property type="match status" value="6"/>
</dbReference>
<dbReference type="SMART" id="SM00327">
    <property type="entry name" value="VWA"/>
    <property type="match status" value="2"/>
</dbReference>
<dbReference type="PANTHER" id="PTHR24020:SF20">
    <property type="entry name" value="PH DOMAIN-CONTAINING PROTEIN"/>
    <property type="match status" value="1"/>
</dbReference>
<dbReference type="InterPro" id="IPR036465">
    <property type="entry name" value="vWFA_dom_sf"/>
</dbReference>
<feature type="domain" description="Chitin-binding type-2" evidence="3">
    <location>
        <begin position="669"/>
        <end position="728"/>
    </location>
</feature>
<accession>A0A8B8D530</accession>
<dbReference type="CDD" id="cd01450">
    <property type="entry name" value="vWFA_subfamily_ECM"/>
    <property type="match status" value="2"/>
</dbReference>
<dbReference type="InterPro" id="IPR050525">
    <property type="entry name" value="ECM_Assembly_Org"/>
</dbReference>
<evidence type="ECO:0000256" key="1">
    <source>
        <dbReference type="SAM" id="SignalP"/>
    </source>
</evidence>
<dbReference type="RefSeq" id="XP_022322639.1">
    <property type="nucleotide sequence ID" value="XM_022466931.1"/>
</dbReference>
<dbReference type="PROSITE" id="PS50234">
    <property type="entry name" value="VWFA"/>
    <property type="match status" value="2"/>
</dbReference>
<sequence>MNRWRDSLVTVLFIGGFLWSGCESLTDRTLEERAAGAEIVQAVVDIIRENCIYPNDRVFLRRLAFVQSRDGLDVGTFRPGFYGGIWQVDESEFNLTSTCLGLEHQCKIIKDRLNIQWTSVAWQNLTKPLYSGLAASLLLQLRAGNNTPGAADKQAQFWANNYQHGKTESFFLTEIQKIVGVTCQIDLAFIVDTSGSIGYFNFIDMLNFMKKVTRGLTIGQSNSQVAVVSFSNSARLEFGFEDHLDHASLEKAINFISYDAGGTATSQGIKLARESVFQTSSRKGATKVALVITDGSSDSFHHTGTEAKITKEAGVVLFALGIGNINKAELNAIASPPECTHVIVLAGFSEIDNVVQEIEKAACRAPIVVDSNSVIGINGTNVDIHGVRLNITYQHQIDAMTTLAFVTQRTDSNATGTHNVLEVKVNCGVVQVYTSYENPHPSSVFYGQKLTATDGHPALLFLNKTSDGRPLYLTSVGSPYSIKGKNCSDSNYHTTFAHINISKVEVVCKEDGNERPCTKQDFEFQSSYKDMVCRSGEMNIPNPCTTTALQNKELYHPHPYDDTKFIRCDYQQKMYVIHCPDGQRYSKGTDACGSTPMTDVEKVSLGSEVTNPCTPQSLINHQFFFAFPQDKTKYIHCDVWGHAWVANCSSNMEWSQAKQTCIPDVHTLSNPCTQDKVDQGITMFPHSDPHKYIHCDNALNPWVQACTPRTVFNFDSQNCVWETAATLCCFGQNSKMDVDKKPRFVVLVLCFLSWTLVVSAVDRTREDRAVGADIVQAVVDIIRENCIYPNDRIFLRRLAYVESKDGLNTDTFRPNFYGGIWQVEKSEFESTRHCYGIEDMCRLIQEKLHIDWRSVGWHDLTKPLYSGLAASLRLQQIAGNSTPGVLERQAEFWVNNYNKGKYPYQFISEVQKIPQEKCQIDLAFILDGSGSITFINFLKILDFVKNVTKQLEIGPNAVEVAAVSFSDYARVEFGFGAFNTQNALNVAIDSIQYDAGGTNTASGIRTARLGVFQHNSRPNAVKVGLVITDGYSNSLNSTVLEAMYAKDDGITLFAIGIGDVNEQELHEVASRPNCTHVFLIAQFSEIDSLVYEIMKAACRAPVMINVVEPTESPPITDIFGSTPATSPPKHTTNLTGNLTNSTTSTFVKLRNSTTMNVSVNCGIIHVYVSYDNPHPSPVLYSDKVTATDGHPAILYINQTVAGRPVYLAFVGTQLPPEAAGLKNCNDSKFTATFTEGNTGGHVEIICRENNVERECTKLDFTLSEKYKEFICSSTGGGINTLTITNPCTATAIQSNQMYFPHPYDDTKFIKCDYQQKMYITQCPNGERYHQGSHSCGSTTATISGDKTPLDHDVTNPCSAQALMNHQFFFAYSKDNTKFIHCDVWGHAWVMDCPSNLIWNQQTQTCIEDTHSSSNPCTQAMLDQGITMFPIKDPHKYIHCDNGLNPWVQSCVGGTVFSYASQNCVWDTASGLG</sequence>
<dbReference type="OrthoDB" id="6126019at2759"/>
<dbReference type="PROSITE" id="PS50940">
    <property type="entry name" value="CHIT_BIND_II"/>
    <property type="match status" value="4"/>
</dbReference>
<dbReference type="InterPro" id="IPR002035">
    <property type="entry name" value="VWF_A"/>
</dbReference>
<dbReference type="KEGG" id="cvn:111124069"/>
<keyword evidence="4" id="KW-1185">Reference proteome</keyword>
<dbReference type="GO" id="GO:0008061">
    <property type="term" value="F:chitin binding"/>
    <property type="evidence" value="ECO:0007669"/>
    <property type="project" value="InterPro"/>
</dbReference>
<reference evidence="5" key="1">
    <citation type="submission" date="2025-08" db="UniProtKB">
        <authorList>
            <consortium name="RefSeq"/>
        </authorList>
    </citation>
    <scope>IDENTIFICATION</scope>
    <source>
        <tissue evidence="5">Whole sample</tissue>
    </source>
</reference>
<feature type="domain" description="Chitin-binding type-2" evidence="3">
    <location>
        <begin position="1354"/>
        <end position="1418"/>
    </location>
</feature>
<proteinExistence type="predicted"/>
<feature type="domain" description="Chitin-binding type-2" evidence="3">
    <location>
        <begin position="541"/>
        <end position="592"/>
    </location>
</feature>
<dbReference type="Pfam" id="PF00092">
    <property type="entry name" value="VWA"/>
    <property type="match status" value="2"/>
</dbReference>
<evidence type="ECO:0000313" key="4">
    <source>
        <dbReference type="Proteomes" id="UP000694844"/>
    </source>
</evidence>
<dbReference type="SUPFAM" id="SSF53300">
    <property type="entry name" value="vWA-like"/>
    <property type="match status" value="2"/>
</dbReference>
<gene>
    <name evidence="5" type="primary">LOC111124069</name>
</gene>
<dbReference type="GeneID" id="111124069"/>
<dbReference type="PROSITE" id="PS51257">
    <property type="entry name" value="PROKAR_LIPOPROTEIN"/>
    <property type="match status" value="1"/>
</dbReference>
<dbReference type="Proteomes" id="UP000694844">
    <property type="component" value="Chromosome 3"/>
</dbReference>